<protein>
    <submittedName>
        <fullName evidence="1">Uncharacterized protein</fullName>
    </submittedName>
</protein>
<proteinExistence type="predicted"/>
<evidence type="ECO:0000313" key="1">
    <source>
        <dbReference type="EMBL" id="MUK44881.1"/>
    </source>
</evidence>
<dbReference type="RefSeq" id="WP_155657470.1">
    <property type="nucleotide sequence ID" value="NZ_WOBO01000005.1"/>
</dbReference>
<gene>
    <name evidence="1" type="ORF">GNP77_05755</name>
</gene>
<comment type="caution">
    <text evidence="1">The sequence shown here is derived from an EMBL/GenBank/DDBJ whole genome shotgun (WGS) entry which is preliminary data.</text>
</comment>
<dbReference type="EMBL" id="WOBO01000005">
    <property type="protein sequence ID" value="MUK44881.1"/>
    <property type="molecule type" value="Genomic_DNA"/>
</dbReference>
<sequence>MFSTLKEIYKLDITWLRVFDNFKSAIPFARKVKGKVYTLKHYAEYILNADYIPDDNTKVVVIFCTYSLDPETHKELKELFDNQIKAEEEKHRKKQAEIDYYRYWKDDNPYEPSQWGSVHDDD</sequence>
<reference evidence="1 2" key="1">
    <citation type="submission" date="2019-11" db="EMBL/GenBank/DDBJ databases">
        <title>Using colonization assays and comparative genomics to discover symbiosis behaviors and factors in Vibrio fischeri.</title>
        <authorList>
            <person name="Bongrand C."/>
            <person name="Moriano-Gutierrez S."/>
            <person name="Arevalo P."/>
            <person name="Mcfall-Ngai M."/>
            <person name="Visick K."/>
            <person name="Polz M.F."/>
            <person name="Ruby E.G."/>
        </authorList>
    </citation>
    <scope>NUCLEOTIDE SEQUENCE [LARGE SCALE GENOMIC DNA]</scope>
    <source>
        <strain evidence="2">emors.3.2</strain>
    </source>
</reference>
<name>A0A6N3YZP8_ALIFS</name>
<accession>A0A6N3YZP8</accession>
<evidence type="ECO:0000313" key="2">
    <source>
        <dbReference type="Proteomes" id="UP000435323"/>
    </source>
</evidence>
<organism evidence="1 2">
    <name type="scientific">Aliivibrio fischeri</name>
    <name type="common">Vibrio fischeri</name>
    <dbReference type="NCBI Taxonomy" id="668"/>
    <lineage>
        <taxon>Bacteria</taxon>
        <taxon>Pseudomonadati</taxon>
        <taxon>Pseudomonadota</taxon>
        <taxon>Gammaproteobacteria</taxon>
        <taxon>Vibrionales</taxon>
        <taxon>Vibrionaceae</taxon>
        <taxon>Aliivibrio</taxon>
    </lineage>
</organism>
<dbReference type="Proteomes" id="UP000435323">
    <property type="component" value="Unassembled WGS sequence"/>
</dbReference>
<dbReference type="AlphaFoldDB" id="A0A6N3YZP8"/>